<dbReference type="Pfam" id="PF02852">
    <property type="entry name" value="Pyr_redox_dim"/>
    <property type="match status" value="1"/>
</dbReference>
<keyword evidence="3" id="KW-0285">Flavoprotein</keyword>
<dbReference type="InterPro" id="IPR050260">
    <property type="entry name" value="FAD-bd_OxRdtase"/>
</dbReference>
<keyword evidence="9" id="KW-1185">Reference proteome</keyword>
<feature type="domain" description="Rhodanese" evidence="7">
    <location>
        <begin position="465"/>
        <end position="553"/>
    </location>
</feature>
<dbReference type="RefSeq" id="WP_129004085.1">
    <property type="nucleotide sequence ID" value="NZ_SDHZ01000002.1"/>
</dbReference>
<proteinExistence type="inferred from homology"/>
<dbReference type="SUPFAM" id="SSF52821">
    <property type="entry name" value="Rhodanese/Cell cycle control phosphatase"/>
    <property type="match status" value="1"/>
</dbReference>
<reference evidence="8 9" key="1">
    <citation type="submission" date="2019-01" db="EMBL/GenBank/DDBJ databases">
        <title>Filimonas sp. strain TTM-71.</title>
        <authorList>
            <person name="Chen W.-M."/>
        </authorList>
    </citation>
    <scope>NUCLEOTIDE SEQUENCE [LARGE SCALE GENOMIC DNA]</scope>
    <source>
        <strain evidence="8 9">TTM-71</strain>
    </source>
</reference>
<evidence type="ECO:0000256" key="4">
    <source>
        <dbReference type="ARBA" id="ARBA00022827"/>
    </source>
</evidence>
<keyword evidence="4" id="KW-0274">FAD</keyword>
<evidence type="ECO:0000313" key="8">
    <source>
        <dbReference type="EMBL" id="RXK83107.1"/>
    </source>
</evidence>
<dbReference type="InterPro" id="IPR004099">
    <property type="entry name" value="Pyr_nucl-diS_OxRdtase_dimer"/>
</dbReference>
<gene>
    <name evidence="8" type="ORF">ESB13_13370</name>
</gene>
<dbReference type="PANTHER" id="PTHR43429">
    <property type="entry name" value="PYRIDINE NUCLEOTIDE-DISULFIDE OXIDOREDUCTASE DOMAIN-CONTAINING"/>
    <property type="match status" value="1"/>
</dbReference>
<dbReference type="InterPro" id="IPR001763">
    <property type="entry name" value="Rhodanese-like_dom"/>
</dbReference>
<keyword evidence="6" id="KW-0676">Redox-active center</keyword>
<evidence type="ECO:0000313" key="9">
    <source>
        <dbReference type="Proteomes" id="UP000290545"/>
    </source>
</evidence>
<accession>A0A4Q1D632</accession>
<evidence type="ECO:0000256" key="5">
    <source>
        <dbReference type="ARBA" id="ARBA00023002"/>
    </source>
</evidence>
<dbReference type="PROSITE" id="PS50206">
    <property type="entry name" value="RHODANESE_3"/>
    <property type="match status" value="1"/>
</dbReference>
<evidence type="ECO:0000256" key="3">
    <source>
        <dbReference type="ARBA" id="ARBA00022630"/>
    </source>
</evidence>
<comment type="caution">
    <text evidence="8">The sequence shown here is derived from an EMBL/GenBank/DDBJ whole genome shotgun (WGS) entry which is preliminary data.</text>
</comment>
<dbReference type="EMBL" id="SDHZ01000002">
    <property type="protein sequence ID" value="RXK83107.1"/>
    <property type="molecule type" value="Genomic_DNA"/>
</dbReference>
<dbReference type="PRINTS" id="PR00368">
    <property type="entry name" value="FADPNR"/>
</dbReference>
<dbReference type="PRINTS" id="PR00411">
    <property type="entry name" value="PNDRDTASEI"/>
</dbReference>
<keyword evidence="5" id="KW-0560">Oxidoreductase</keyword>
<dbReference type="InterPro" id="IPR023753">
    <property type="entry name" value="FAD/NAD-binding_dom"/>
</dbReference>
<dbReference type="InterPro" id="IPR036188">
    <property type="entry name" value="FAD/NAD-bd_sf"/>
</dbReference>
<evidence type="ECO:0000256" key="2">
    <source>
        <dbReference type="ARBA" id="ARBA00009130"/>
    </source>
</evidence>
<dbReference type="GO" id="GO:0016491">
    <property type="term" value="F:oxidoreductase activity"/>
    <property type="evidence" value="ECO:0007669"/>
    <property type="project" value="UniProtKB-KW"/>
</dbReference>
<dbReference type="SUPFAM" id="SSF55424">
    <property type="entry name" value="FAD/NAD-linked reductases, dimerisation (C-terminal) domain"/>
    <property type="match status" value="1"/>
</dbReference>
<dbReference type="InterPro" id="IPR036873">
    <property type="entry name" value="Rhodanese-like_dom_sf"/>
</dbReference>
<name>A0A4Q1D632_9BACT</name>
<sequence>MKYIIIGAVAGGASTAARLRRISEDAEIIIFERGQYISYANCGLPYYIGDVIKDRNKLFVQTATSFANRFKADIRIRTEVTAIDAEAKTVTAVNLITGEEYTETYDKLVLAPGANPVRPNIPGVDQEGIFTVRSVADTDYIKAYIAKNDIVRAVVIGAGFVGLEMADNLSALGLQVSLVEKTCQVLPAVTDPPLAAIAQQHLREKGVLLHLDTVVTSFRKRDDQFEIKLEDGELLEADIIILAVGAKPDLSLAGKAGLTTGKAGGIRVNEFMQTSNPFIYAVGDAVEFPHPISGQPVVSLLAGPANKQGRICADNMVWDNRYPYRGAINTAIVKLFDLTIGVAGLTSGQLMRSGIKHLVSVTHGNSHAGYYPGAQLLTIQIVFSPEDGQLLGAQVVGADGVDKRLDILATVIKHKGTIYDLMEVEHAYAPPFSSAKDPVNMAGFAAENILKGRARVMQCTEVETLPEDATLIDVRTEAEHQCGTIAGAINIPLDNLRLQLEELPRDKTIYIFCQQGMRGYLAQRILIQNGFRDVINICGGYYLWKAYHDALQLPGEVSHERQMV</sequence>
<organism evidence="8 9">
    <name type="scientific">Filimonas effusa</name>
    <dbReference type="NCBI Taxonomy" id="2508721"/>
    <lineage>
        <taxon>Bacteria</taxon>
        <taxon>Pseudomonadati</taxon>
        <taxon>Bacteroidota</taxon>
        <taxon>Chitinophagia</taxon>
        <taxon>Chitinophagales</taxon>
        <taxon>Chitinophagaceae</taxon>
        <taxon>Filimonas</taxon>
    </lineage>
</organism>
<comment type="similarity">
    <text evidence="2">Belongs to the class-III pyridine nucleotide-disulfide oxidoreductase family.</text>
</comment>
<dbReference type="InterPro" id="IPR016156">
    <property type="entry name" value="FAD/NAD-linked_Rdtase_dimer_sf"/>
</dbReference>
<dbReference type="Gene3D" id="3.50.50.60">
    <property type="entry name" value="FAD/NAD(P)-binding domain"/>
    <property type="match status" value="2"/>
</dbReference>
<evidence type="ECO:0000256" key="6">
    <source>
        <dbReference type="ARBA" id="ARBA00023284"/>
    </source>
</evidence>
<dbReference type="SUPFAM" id="SSF51905">
    <property type="entry name" value="FAD/NAD(P)-binding domain"/>
    <property type="match status" value="1"/>
</dbReference>
<comment type="cofactor">
    <cofactor evidence="1">
        <name>FAD</name>
        <dbReference type="ChEBI" id="CHEBI:57692"/>
    </cofactor>
</comment>
<dbReference type="OrthoDB" id="9792592at2"/>
<dbReference type="AlphaFoldDB" id="A0A4Q1D632"/>
<protein>
    <submittedName>
        <fullName evidence="8">CoA-disulfide reductase</fullName>
    </submittedName>
</protein>
<dbReference type="Pfam" id="PF00581">
    <property type="entry name" value="Rhodanese"/>
    <property type="match status" value="1"/>
</dbReference>
<dbReference type="Pfam" id="PF07992">
    <property type="entry name" value="Pyr_redox_2"/>
    <property type="match status" value="1"/>
</dbReference>
<dbReference type="PANTHER" id="PTHR43429:SF1">
    <property type="entry name" value="NAD(P)H SULFUR OXIDOREDUCTASE (COA-DEPENDENT)"/>
    <property type="match status" value="1"/>
</dbReference>
<dbReference type="Gene3D" id="3.40.250.10">
    <property type="entry name" value="Rhodanese-like domain"/>
    <property type="match status" value="1"/>
</dbReference>
<evidence type="ECO:0000256" key="1">
    <source>
        <dbReference type="ARBA" id="ARBA00001974"/>
    </source>
</evidence>
<evidence type="ECO:0000259" key="7">
    <source>
        <dbReference type="PROSITE" id="PS50206"/>
    </source>
</evidence>
<dbReference type="Proteomes" id="UP000290545">
    <property type="component" value="Unassembled WGS sequence"/>
</dbReference>
<dbReference type="SMART" id="SM00450">
    <property type="entry name" value="RHOD"/>
    <property type="match status" value="1"/>
</dbReference>